<comment type="caution">
    <text evidence="2">The sequence shown here is derived from an EMBL/GenBank/DDBJ whole genome shotgun (WGS) entry which is preliminary data.</text>
</comment>
<dbReference type="Proteomes" id="UP000481153">
    <property type="component" value="Unassembled WGS sequence"/>
</dbReference>
<sequence>MNTLPSIRVGDINCPIVYSEFPRLCGAGATNHENMALHFSGFGDARCPISMPPRAESKQSTSKEKNRPMPRQSSLESLDDNEWRYDMDSMHDWTQTHGLSRMNFDVISH</sequence>
<dbReference type="EMBL" id="VJMJ01000191">
    <property type="protein sequence ID" value="KAF0727689.1"/>
    <property type="molecule type" value="Genomic_DNA"/>
</dbReference>
<protein>
    <submittedName>
        <fullName evidence="2">Uncharacterized protein</fullName>
    </submittedName>
</protein>
<reference evidence="2 3" key="1">
    <citation type="submission" date="2019-07" db="EMBL/GenBank/DDBJ databases">
        <title>Genomics analysis of Aphanomyces spp. identifies a new class of oomycete effector associated with host adaptation.</title>
        <authorList>
            <person name="Gaulin E."/>
        </authorList>
    </citation>
    <scope>NUCLEOTIDE SEQUENCE [LARGE SCALE GENOMIC DNA]</scope>
    <source>
        <strain evidence="2 3">ATCC 201684</strain>
    </source>
</reference>
<dbReference type="VEuPathDB" id="FungiDB:AeMF1_009164"/>
<evidence type="ECO:0000313" key="2">
    <source>
        <dbReference type="EMBL" id="KAF0727689.1"/>
    </source>
</evidence>
<dbReference type="AlphaFoldDB" id="A0A6G0WKC7"/>
<evidence type="ECO:0000313" key="3">
    <source>
        <dbReference type="Proteomes" id="UP000481153"/>
    </source>
</evidence>
<organism evidence="2 3">
    <name type="scientific">Aphanomyces euteiches</name>
    <dbReference type="NCBI Taxonomy" id="100861"/>
    <lineage>
        <taxon>Eukaryota</taxon>
        <taxon>Sar</taxon>
        <taxon>Stramenopiles</taxon>
        <taxon>Oomycota</taxon>
        <taxon>Saprolegniomycetes</taxon>
        <taxon>Saprolegniales</taxon>
        <taxon>Verrucalvaceae</taxon>
        <taxon>Aphanomyces</taxon>
    </lineage>
</organism>
<accession>A0A6G0WKC7</accession>
<feature type="region of interest" description="Disordered" evidence="1">
    <location>
        <begin position="48"/>
        <end position="80"/>
    </location>
</feature>
<evidence type="ECO:0000256" key="1">
    <source>
        <dbReference type="SAM" id="MobiDB-lite"/>
    </source>
</evidence>
<feature type="compositionally biased region" description="Basic and acidic residues" evidence="1">
    <location>
        <begin position="55"/>
        <end position="67"/>
    </location>
</feature>
<proteinExistence type="predicted"/>
<keyword evidence="3" id="KW-1185">Reference proteome</keyword>
<name>A0A6G0WKC7_9STRA</name>
<gene>
    <name evidence="2" type="ORF">Ae201684_014314</name>
</gene>